<dbReference type="HOGENOM" id="CLU_087111_2_0_1"/>
<reference evidence="5" key="3">
    <citation type="submission" date="2015-04" db="UniProtKB">
        <authorList>
            <consortium name="EnsemblPlants"/>
        </authorList>
    </citation>
    <scope>IDENTIFICATION</scope>
</reference>
<dbReference type="eggNOG" id="ENOG502S7A5">
    <property type="taxonomic scope" value="Eukaryota"/>
</dbReference>
<dbReference type="GO" id="GO:0048046">
    <property type="term" value="C:apoplast"/>
    <property type="evidence" value="ECO:0007669"/>
    <property type="project" value="UniProtKB-SubCell"/>
</dbReference>
<comment type="subunit">
    <text evidence="2 4">Homodimer.</text>
</comment>
<sequence length="173" mass="18199">MHLLLHLALATVLALTTSVGAATTHLRFYMHDTVTASASSPSTAALIVKGVAKLPNDPVNRFGDVYAIDDPLTEGPELSSALVGRARGFYMFASLTDGTLLLSATMEFTAGKLNGSSVSVLARDAILDEVRELPVVGGTSGLRGATGYGLLRTQSYNPSNNNAVLKIDMYLKV</sequence>
<evidence type="ECO:0000256" key="1">
    <source>
        <dbReference type="ARBA" id="ARBA00010746"/>
    </source>
</evidence>
<organism evidence="5 6">
    <name type="scientific">Leersia perrieri</name>
    <dbReference type="NCBI Taxonomy" id="77586"/>
    <lineage>
        <taxon>Eukaryota</taxon>
        <taxon>Viridiplantae</taxon>
        <taxon>Streptophyta</taxon>
        <taxon>Embryophyta</taxon>
        <taxon>Tracheophyta</taxon>
        <taxon>Spermatophyta</taxon>
        <taxon>Magnoliopsida</taxon>
        <taxon>Liliopsida</taxon>
        <taxon>Poales</taxon>
        <taxon>Poaceae</taxon>
        <taxon>BOP clade</taxon>
        <taxon>Oryzoideae</taxon>
        <taxon>Oryzeae</taxon>
        <taxon>Oryzinae</taxon>
        <taxon>Leersia</taxon>
    </lineage>
</organism>
<dbReference type="InterPro" id="IPR004265">
    <property type="entry name" value="Dirigent"/>
</dbReference>
<dbReference type="GO" id="GO:0009699">
    <property type="term" value="P:phenylpropanoid biosynthetic process"/>
    <property type="evidence" value="ECO:0007669"/>
    <property type="project" value="UniProtKB-ARBA"/>
</dbReference>
<dbReference type="Proteomes" id="UP000032180">
    <property type="component" value="Chromosome 11"/>
</dbReference>
<dbReference type="InterPro" id="IPR044859">
    <property type="entry name" value="Allene_oxi_cyc_Dirigent"/>
</dbReference>
<dbReference type="PANTHER" id="PTHR21495">
    <property type="entry name" value="NUCLEOPORIN-RELATED"/>
    <property type="match status" value="1"/>
</dbReference>
<reference evidence="5 6" key="1">
    <citation type="submission" date="2012-08" db="EMBL/GenBank/DDBJ databases">
        <title>Oryza genome evolution.</title>
        <authorList>
            <person name="Wing R.A."/>
        </authorList>
    </citation>
    <scope>NUCLEOTIDE SEQUENCE</scope>
</reference>
<comment type="subcellular location">
    <subcellularLocation>
        <location evidence="4">Secreted</location>
        <location evidence="4">Extracellular space</location>
        <location evidence="4">Apoplast</location>
    </subcellularLocation>
</comment>
<dbReference type="EnsemblPlants" id="LPERR11G06110.1">
    <property type="protein sequence ID" value="LPERR11G06110.1"/>
    <property type="gene ID" value="LPERR11G06110"/>
</dbReference>
<keyword evidence="3 4" id="KW-0964">Secreted</keyword>
<evidence type="ECO:0000256" key="2">
    <source>
        <dbReference type="ARBA" id="ARBA00011738"/>
    </source>
</evidence>
<dbReference type="STRING" id="77586.A0A0D9XQC6"/>
<keyword evidence="4" id="KW-0052">Apoplast</keyword>
<reference evidence="6" key="2">
    <citation type="submission" date="2013-12" db="EMBL/GenBank/DDBJ databases">
        <authorList>
            <person name="Yu Y."/>
            <person name="Lee S."/>
            <person name="de Baynast K."/>
            <person name="Wissotski M."/>
            <person name="Liu L."/>
            <person name="Talag J."/>
            <person name="Goicoechea J."/>
            <person name="Angelova A."/>
            <person name="Jetty R."/>
            <person name="Kudrna D."/>
            <person name="Golser W."/>
            <person name="Rivera L."/>
            <person name="Zhang J."/>
            <person name="Wing R."/>
        </authorList>
    </citation>
    <scope>NUCLEOTIDE SEQUENCE</scope>
</reference>
<dbReference type="AlphaFoldDB" id="A0A0D9XQC6"/>
<evidence type="ECO:0000256" key="3">
    <source>
        <dbReference type="ARBA" id="ARBA00022525"/>
    </source>
</evidence>
<feature type="chain" id="PRO_5008190785" description="Dirigent protein" evidence="4">
    <location>
        <begin position="22"/>
        <end position="173"/>
    </location>
</feature>
<comment type="function">
    <text evidence="4">Dirigent proteins impart stereoselectivity on the phenoxy radical-coupling reaction, yielding optically active lignans from two molecules of coniferyl alcohol in the biosynthesis of lignans, flavonolignans, and alkaloids and thus plays a central role in plant secondary metabolism.</text>
</comment>
<keyword evidence="6" id="KW-1185">Reference proteome</keyword>
<keyword evidence="4" id="KW-0732">Signal</keyword>
<feature type="signal peptide" evidence="4">
    <location>
        <begin position="1"/>
        <end position="21"/>
    </location>
</feature>
<evidence type="ECO:0000256" key="4">
    <source>
        <dbReference type="RuleBase" id="RU363099"/>
    </source>
</evidence>
<name>A0A0D9XQC6_9ORYZ</name>
<dbReference type="Gramene" id="LPERR11G06110.1">
    <property type="protein sequence ID" value="LPERR11G06110.1"/>
    <property type="gene ID" value="LPERR11G06110"/>
</dbReference>
<dbReference type="Pfam" id="PF03018">
    <property type="entry name" value="Dirigent"/>
    <property type="match status" value="1"/>
</dbReference>
<comment type="similarity">
    <text evidence="1 4">Belongs to the plant dirigent protein family.</text>
</comment>
<dbReference type="Gene3D" id="2.40.480.10">
    <property type="entry name" value="Allene oxide cyclase-like"/>
    <property type="match status" value="1"/>
</dbReference>
<evidence type="ECO:0000313" key="5">
    <source>
        <dbReference type="EnsemblPlants" id="LPERR11G06110.1"/>
    </source>
</evidence>
<accession>A0A0D9XQC6</accession>
<evidence type="ECO:0000313" key="6">
    <source>
        <dbReference type="Proteomes" id="UP000032180"/>
    </source>
</evidence>
<protein>
    <recommendedName>
        <fullName evidence="4">Dirigent protein</fullName>
    </recommendedName>
</protein>
<proteinExistence type="inferred from homology"/>